<dbReference type="InterPro" id="IPR051730">
    <property type="entry name" value="NASP-like"/>
</dbReference>
<dbReference type="GO" id="GO:0005654">
    <property type="term" value="C:nucleoplasm"/>
    <property type="evidence" value="ECO:0007669"/>
    <property type="project" value="TreeGrafter"/>
</dbReference>
<gene>
    <name evidence="4" type="ORF">DKX38_007819</name>
</gene>
<organism evidence="4 5">
    <name type="scientific">Salix brachista</name>
    <dbReference type="NCBI Taxonomy" id="2182728"/>
    <lineage>
        <taxon>Eukaryota</taxon>
        <taxon>Viridiplantae</taxon>
        <taxon>Streptophyta</taxon>
        <taxon>Embryophyta</taxon>
        <taxon>Tracheophyta</taxon>
        <taxon>Spermatophyta</taxon>
        <taxon>Magnoliopsida</taxon>
        <taxon>eudicotyledons</taxon>
        <taxon>Gunneridae</taxon>
        <taxon>Pentapetalae</taxon>
        <taxon>rosids</taxon>
        <taxon>fabids</taxon>
        <taxon>Malpighiales</taxon>
        <taxon>Salicaceae</taxon>
        <taxon>Saliceae</taxon>
        <taxon>Salix</taxon>
    </lineage>
</organism>
<name>A0A5N5MNZ6_9ROSI</name>
<keyword evidence="1" id="KW-0677">Repeat</keyword>
<dbReference type="GO" id="GO:0042393">
    <property type="term" value="F:histone binding"/>
    <property type="evidence" value="ECO:0007669"/>
    <property type="project" value="TreeGrafter"/>
</dbReference>
<feature type="region of interest" description="Disordered" evidence="3">
    <location>
        <begin position="128"/>
        <end position="173"/>
    </location>
</feature>
<keyword evidence="5" id="KW-1185">Reference proteome</keyword>
<dbReference type="EMBL" id="VDCV01000005">
    <property type="protein sequence ID" value="KAB5556910.1"/>
    <property type="molecule type" value="Genomic_DNA"/>
</dbReference>
<dbReference type="Proteomes" id="UP000326939">
    <property type="component" value="Chromosome 5"/>
</dbReference>
<evidence type="ECO:0008006" key="6">
    <source>
        <dbReference type="Google" id="ProtNLM"/>
    </source>
</evidence>
<evidence type="ECO:0000313" key="5">
    <source>
        <dbReference type="Proteomes" id="UP000326939"/>
    </source>
</evidence>
<protein>
    <recommendedName>
        <fullName evidence="6">Tetratricopeptide SHNi-TPR domain-containing protein</fullName>
    </recommendedName>
</protein>
<feature type="compositionally biased region" description="Low complexity" evidence="3">
    <location>
        <begin position="145"/>
        <end position="161"/>
    </location>
</feature>
<evidence type="ECO:0000256" key="1">
    <source>
        <dbReference type="ARBA" id="ARBA00022737"/>
    </source>
</evidence>
<proteinExistence type="predicted"/>
<evidence type="ECO:0000256" key="2">
    <source>
        <dbReference type="ARBA" id="ARBA00022803"/>
    </source>
</evidence>
<dbReference type="PANTHER" id="PTHR15081:SF1">
    <property type="entry name" value="NUCLEAR AUTOANTIGENIC SPERM PROTEIN"/>
    <property type="match status" value="1"/>
</dbReference>
<comment type="caution">
    <text evidence="4">The sequence shown here is derived from an EMBL/GenBank/DDBJ whole genome shotgun (WGS) entry which is preliminary data.</text>
</comment>
<evidence type="ECO:0000313" key="4">
    <source>
        <dbReference type="EMBL" id="KAB5556910.1"/>
    </source>
</evidence>
<feature type="region of interest" description="Disordered" evidence="3">
    <location>
        <begin position="1"/>
        <end position="56"/>
    </location>
</feature>
<dbReference type="PANTHER" id="PTHR15081">
    <property type="entry name" value="NUCLEAR AUTOANTIGENIC SPERM PROTEIN NASP -RELATED"/>
    <property type="match status" value="1"/>
</dbReference>
<dbReference type="Gene3D" id="1.25.40.10">
    <property type="entry name" value="Tetratricopeptide repeat domain"/>
    <property type="match status" value="1"/>
</dbReference>
<dbReference type="GO" id="GO:0006335">
    <property type="term" value="P:DNA replication-dependent chromatin assembly"/>
    <property type="evidence" value="ECO:0007669"/>
    <property type="project" value="TreeGrafter"/>
</dbReference>
<feature type="compositionally biased region" description="Polar residues" evidence="3">
    <location>
        <begin position="17"/>
        <end position="50"/>
    </location>
</feature>
<feature type="compositionally biased region" description="Basic and acidic residues" evidence="3">
    <location>
        <begin position="131"/>
        <end position="142"/>
    </location>
</feature>
<dbReference type="InterPro" id="IPR011990">
    <property type="entry name" value="TPR-like_helical_dom_sf"/>
</dbReference>
<dbReference type="AlphaFoldDB" id="A0A5N5MNZ6"/>
<dbReference type="GO" id="GO:0034080">
    <property type="term" value="P:CENP-A containing chromatin assembly"/>
    <property type="evidence" value="ECO:0007669"/>
    <property type="project" value="TreeGrafter"/>
</dbReference>
<evidence type="ECO:0000256" key="3">
    <source>
        <dbReference type="SAM" id="MobiDB-lite"/>
    </source>
</evidence>
<dbReference type="SUPFAM" id="SSF48452">
    <property type="entry name" value="TPR-like"/>
    <property type="match status" value="1"/>
</dbReference>
<accession>A0A5N5MNZ6</accession>
<reference evidence="5" key="1">
    <citation type="journal article" date="2019" name="Gigascience">
        <title>De novo genome assembly of the endangered Acer yangbiense, a plant species with extremely small populations endemic to Yunnan Province, China.</title>
        <authorList>
            <person name="Yang J."/>
            <person name="Wariss H.M."/>
            <person name="Tao L."/>
            <person name="Zhang R."/>
            <person name="Yun Q."/>
            <person name="Hollingsworth P."/>
            <person name="Dao Z."/>
            <person name="Luo G."/>
            <person name="Guo H."/>
            <person name="Ma Y."/>
            <person name="Sun W."/>
        </authorList>
    </citation>
    <scope>NUCLEOTIDE SEQUENCE [LARGE SCALE GENOMIC DNA]</scope>
    <source>
        <strain evidence="5">cv. br00</strain>
    </source>
</reference>
<keyword evidence="2" id="KW-0802">TPR repeat</keyword>
<sequence>MASESSVTEPKAAPIETQASVEATIKESTTTSSQGGAADSTCNDDNNGETSDPRKSLDFAVELSEKGTDALKENDFSEAVECFSRALEIRVLHHGELAIECVNAYYQYGRALLYKAQEEADPLAMVPEKNSASKHDDNKDGASRNAVNGESSSASVSSNAEEGGGSNHPEGAADGDCSFKDKSTCIDWDLIFLLPMMLKELQHMFCICLPLHKHGILACKALEIC</sequence>